<feature type="compositionally biased region" description="Basic and acidic residues" evidence="1">
    <location>
        <begin position="1107"/>
        <end position="1129"/>
    </location>
</feature>
<evidence type="ECO:0000313" key="4">
    <source>
        <dbReference type="Proteomes" id="UP001151760"/>
    </source>
</evidence>
<sequence length="1136" mass="128399">MKKMYCLVVTDDFSRFSWVFFLATKDETSGILKAFITGIENQINHRIKIIRCDNGTEFKNKEMNQFFKMKGIKREFSVARTPQQNRVAKRKNRTLIEAVRTMLADSKIPTTFWAEAVNTACYVQNRVLVIKPHNKTPYELFHGRTPSLSFMRPFGCPVTILNTLDHLGKFDGKADEGFFVGYSVNSKAFRVFNSRTRIVEATLHITFLENKPNVVGSGPEWLFDIDTLSKSMNYKPVIAGNQTNGDAGTKESIYASQAGKKIVPDQEYILLPLWTSNPLLSKGPKNTKDYASKKVTKDSENKESEVLSTNEPRVNQEKDANVNSTNNINTVSSTVNTASINDNAVDENIVYGCEDDPNIPNFKEIVYSDDEDVGAKANMTNLDTHILVSPIPTTRIHKDHPVEQIIGDIHSAPQTKRMIKRVTNHVEPKKKVWTFVDLPNGKRAIVTKWVYMNKKDKRGIVVRNKVRLVAQGYTQEEGIDYDEVFAPVARIEVIRLFLANALFMNFIVYQMDMKSAFLYGKIEKEVYVCQPSGFEDPEFLDRVYKVEKALYGLHQAPKAWIASTPMETSKPLLKDAEAKDVDVHLYRSMIGSLMYLTAFRPAIIFVVCACARFQVTPKVSHLHAMKRIFRYLKDQPKLGLWYLKDSPFDLEAYSDSDYTSASLDRKSTIGGCQFLRSRLISWQCKKQTIVSNSTTEAEYVAVANCYGQVLWIQNQMLDYGYNFMNTKIFIDNESTICIVKNPVFHSKTKYIDIRHHFIRDSYEKILIQVIKIHTDHNVADLLTKALDIDNWNSAARQKVNAAGTTVFNDEYDTPSHTKKVFANMRRKGKDFSGTVTPLFATMLIQSQVVEGEGSGQPTKTQLTLTTASLSHVEPILIVASSSQPKKTQKHRKTKRNANEISQSSGPTTLVADKTVHEERGDSVERAATTATSLDVEQGSSIINRTQSTTRSERVSIPSYDSPLLGVNTPESDQERIKLKELMDMCTKLSDRVLDLENIKDTQALEIRKIESSAEKSLDDQEDASQQGRNEIDQDEGISWFQEDSETQGDEDLTIAQTLMKIRSVKSKEKSKEKGVSSETTTRLTRGVIMKEASETATRSTVPPLQIDPKDKGKGIMQEPEKLVKGKDQIEYDADVA</sequence>
<feature type="compositionally biased region" description="Polar residues" evidence="1">
    <location>
        <begin position="898"/>
        <end position="907"/>
    </location>
</feature>
<organism evidence="3 4">
    <name type="scientific">Tanacetum coccineum</name>
    <dbReference type="NCBI Taxonomy" id="301880"/>
    <lineage>
        <taxon>Eukaryota</taxon>
        <taxon>Viridiplantae</taxon>
        <taxon>Streptophyta</taxon>
        <taxon>Embryophyta</taxon>
        <taxon>Tracheophyta</taxon>
        <taxon>Spermatophyta</taxon>
        <taxon>Magnoliopsida</taxon>
        <taxon>eudicotyledons</taxon>
        <taxon>Gunneridae</taxon>
        <taxon>Pentapetalae</taxon>
        <taxon>asterids</taxon>
        <taxon>campanulids</taxon>
        <taxon>Asterales</taxon>
        <taxon>Asteraceae</taxon>
        <taxon>Asteroideae</taxon>
        <taxon>Anthemideae</taxon>
        <taxon>Anthemidinae</taxon>
        <taxon>Tanacetum</taxon>
    </lineage>
</organism>
<dbReference type="InterPro" id="IPR057670">
    <property type="entry name" value="SH3_retrovirus"/>
</dbReference>
<dbReference type="PANTHER" id="PTHR11439:SF495">
    <property type="entry name" value="REVERSE TRANSCRIPTASE, RNA-DEPENDENT DNA POLYMERASE-RELATED"/>
    <property type="match status" value="1"/>
</dbReference>
<dbReference type="CDD" id="cd09272">
    <property type="entry name" value="RNase_HI_RT_Ty1"/>
    <property type="match status" value="1"/>
</dbReference>
<comment type="caution">
    <text evidence="3">The sequence shown here is derived from an EMBL/GenBank/DDBJ whole genome shotgun (WGS) entry which is preliminary data.</text>
</comment>
<dbReference type="InterPro" id="IPR013103">
    <property type="entry name" value="RVT_2"/>
</dbReference>
<reference evidence="3" key="1">
    <citation type="journal article" date="2022" name="Int. J. Mol. Sci.">
        <title>Draft Genome of Tanacetum Coccineum: Genomic Comparison of Closely Related Tanacetum-Family Plants.</title>
        <authorList>
            <person name="Yamashiro T."/>
            <person name="Shiraishi A."/>
            <person name="Nakayama K."/>
            <person name="Satake H."/>
        </authorList>
    </citation>
    <scope>NUCLEOTIDE SEQUENCE</scope>
</reference>
<feature type="domain" description="Integrase catalytic" evidence="2">
    <location>
        <begin position="1"/>
        <end position="145"/>
    </location>
</feature>
<dbReference type="EMBL" id="BQNB010010184">
    <property type="protein sequence ID" value="GJS73822.1"/>
    <property type="molecule type" value="Genomic_DNA"/>
</dbReference>
<dbReference type="PANTHER" id="PTHR11439">
    <property type="entry name" value="GAG-POL-RELATED RETROTRANSPOSON"/>
    <property type="match status" value="1"/>
</dbReference>
<dbReference type="SUPFAM" id="SSF53098">
    <property type="entry name" value="Ribonuclease H-like"/>
    <property type="match status" value="1"/>
</dbReference>
<evidence type="ECO:0000259" key="2">
    <source>
        <dbReference type="PROSITE" id="PS50994"/>
    </source>
</evidence>
<feature type="region of interest" description="Disordered" evidence="1">
    <location>
        <begin position="1065"/>
        <end position="1136"/>
    </location>
</feature>
<feature type="compositionally biased region" description="Basic and acidic residues" evidence="1">
    <location>
        <begin position="1065"/>
        <end position="1075"/>
    </location>
</feature>
<dbReference type="InterPro" id="IPR012337">
    <property type="entry name" value="RNaseH-like_sf"/>
</dbReference>
<dbReference type="PROSITE" id="PS50994">
    <property type="entry name" value="INTEGRASE"/>
    <property type="match status" value="1"/>
</dbReference>
<dbReference type="Pfam" id="PF00665">
    <property type="entry name" value="rve"/>
    <property type="match status" value="1"/>
</dbReference>
<dbReference type="Pfam" id="PF07727">
    <property type="entry name" value="RVT_2"/>
    <property type="match status" value="1"/>
</dbReference>
<name>A0ABQ4Y9L6_9ASTR</name>
<feature type="region of interest" description="Disordered" evidence="1">
    <location>
        <begin position="285"/>
        <end position="311"/>
    </location>
</feature>
<reference evidence="3" key="2">
    <citation type="submission" date="2022-01" db="EMBL/GenBank/DDBJ databases">
        <authorList>
            <person name="Yamashiro T."/>
            <person name="Shiraishi A."/>
            <person name="Satake H."/>
            <person name="Nakayama K."/>
        </authorList>
    </citation>
    <scope>NUCLEOTIDE SEQUENCE</scope>
</reference>
<evidence type="ECO:0000313" key="3">
    <source>
        <dbReference type="EMBL" id="GJS73822.1"/>
    </source>
</evidence>
<feature type="compositionally biased region" description="Basic and acidic residues" evidence="1">
    <location>
        <begin position="286"/>
        <end position="305"/>
    </location>
</feature>
<dbReference type="InterPro" id="IPR043502">
    <property type="entry name" value="DNA/RNA_pol_sf"/>
</dbReference>
<gene>
    <name evidence="3" type="ORF">Tco_0706663</name>
</gene>
<feature type="region of interest" description="Disordered" evidence="1">
    <location>
        <begin position="882"/>
        <end position="908"/>
    </location>
</feature>
<protein>
    <submittedName>
        <fullName evidence="3">Ribonuclease H-like domain-containing protein</fullName>
    </submittedName>
</protein>
<evidence type="ECO:0000256" key="1">
    <source>
        <dbReference type="SAM" id="MobiDB-lite"/>
    </source>
</evidence>
<dbReference type="Pfam" id="PF25597">
    <property type="entry name" value="SH3_retrovirus"/>
    <property type="match status" value="1"/>
</dbReference>
<feature type="compositionally biased region" description="Basic residues" evidence="1">
    <location>
        <begin position="886"/>
        <end position="895"/>
    </location>
</feature>
<dbReference type="Gene3D" id="3.30.420.10">
    <property type="entry name" value="Ribonuclease H-like superfamily/Ribonuclease H"/>
    <property type="match status" value="1"/>
</dbReference>
<accession>A0ABQ4Y9L6</accession>
<dbReference type="InterPro" id="IPR001584">
    <property type="entry name" value="Integrase_cat-core"/>
</dbReference>
<dbReference type="SUPFAM" id="SSF56672">
    <property type="entry name" value="DNA/RNA polymerases"/>
    <property type="match status" value="1"/>
</dbReference>
<feature type="region of interest" description="Disordered" evidence="1">
    <location>
        <begin position="1012"/>
        <end position="1036"/>
    </location>
</feature>
<dbReference type="Proteomes" id="UP001151760">
    <property type="component" value="Unassembled WGS sequence"/>
</dbReference>
<proteinExistence type="predicted"/>
<dbReference type="InterPro" id="IPR036397">
    <property type="entry name" value="RNaseH_sf"/>
</dbReference>
<keyword evidence="4" id="KW-1185">Reference proteome</keyword>